<dbReference type="FunFam" id="2.40.50.40:FF:000007">
    <property type="entry name" value="Chromobox protein homolog 1"/>
    <property type="match status" value="1"/>
</dbReference>
<dbReference type="InterPro" id="IPR008251">
    <property type="entry name" value="Chromo_shadow_dom"/>
</dbReference>
<reference evidence="5 6" key="1">
    <citation type="submission" date="2024-04" db="EMBL/GenBank/DDBJ databases">
        <authorList>
            <person name="Waldvogel A.-M."/>
            <person name="Schoenle A."/>
        </authorList>
    </citation>
    <scope>NUCLEOTIDE SEQUENCE [LARGE SCALE GENOMIC DNA]</scope>
</reference>
<keyword evidence="2" id="KW-0539">Nucleus</keyword>
<proteinExistence type="predicted"/>
<dbReference type="SMART" id="SM00300">
    <property type="entry name" value="ChSh"/>
    <property type="match status" value="1"/>
</dbReference>
<dbReference type="PROSITE" id="PS50013">
    <property type="entry name" value="CHROMO_2"/>
    <property type="match status" value="2"/>
</dbReference>
<dbReference type="InterPro" id="IPR051219">
    <property type="entry name" value="Heterochromatin_chromo-domain"/>
</dbReference>
<evidence type="ECO:0000259" key="4">
    <source>
        <dbReference type="PROSITE" id="PS50013"/>
    </source>
</evidence>
<accession>A0AAV2MDC1</accession>
<dbReference type="Pfam" id="PF01393">
    <property type="entry name" value="Chromo_shadow"/>
    <property type="match status" value="1"/>
</dbReference>
<dbReference type="PROSITE" id="PS00598">
    <property type="entry name" value="CHROMO_1"/>
    <property type="match status" value="1"/>
</dbReference>
<feature type="domain" description="Chromo" evidence="4">
    <location>
        <begin position="202"/>
        <end position="260"/>
    </location>
</feature>
<dbReference type="PRINTS" id="PR00504">
    <property type="entry name" value="CHROMODOMAIN"/>
</dbReference>
<dbReference type="InterPro" id="IPR023779">
    <property type="entry name" value="Chromodomain_CS"/>
</dbReference>
<dbReference type="EMBL" id="OZ035829">
    <property type="protein sequence ID" value="CAL1611290.1"/>
    <property type="molecule type" value="Genomic_DNA"/>
</dbReference>
<dbReference type="SUPFAM" id="SSF54160">
    <property type="entry name" value="Chromo domain-like"/>
    <property type="match status" value="2"/>
</dbReference>
<feature type="region of interest" description="Disordered" evidence="3">
    <location>
        <begin position="259"/>
        <end position="279"/>
    </location>
</feature>
<evidence type="ECO:0000313" key="6">
    <source>
        <dbReference type="Proteomes" id="UP001497482"/>
    </source>
</evidence>
<evidence type="ECO:0000313" key="5">
    <source>
        <dbReference type="EMBL" id="CAL1611290.1"/>
    </source>
</evidence>
<dbReference type="Gene3D" id="2.40.50.40">
    <property type="match status" value="2"/>
</dbReference>
<feature type="domain" description="Chromo" evidence="4">
    <location>
        <begin position="99"/>
        <end position="157"/>
    </location>
</feature>
<dbReference type="InterPro" id="IPR000953">
    <property type="entry name" value="Chromo/chromo_shadow_dom"/>
</dbReference>
<organism evidence="5 6">
    <name type="scientific">Knipowitschia caucasica</name>
    <name type="common">Caucasian dwarf goby</name>
    <name type="synonym">Pomatoschistus caucasicus</name>
    <dbReference type="NCBI Taxonomy" id="637954"/>
    <lineage>
        <taxon>Eukaryota</taxon>
        <taxon>Metazoa</taxon>
        <taxon>Chordata</taxon>
        <taxon>Craniata</taxon>
        <taxon>Vertebrata</taxon>
        <taxon>Euteleostomi</taxon>
        <taxon>Actinopterygii</taxon>
        <taxon>Neopterygii</taxon>
        <taxon>Teleostei</taxon>
        <taxon>Neoteleostei</taxon>
        <taxon>Acanthomorphata</taxon>
        <taxon>Gobiaria</taxon>
        <taxon>Gobiiformes</taxon>
        <taxon>Gobioidei</taxon>
        <taxon>Gobiidae</taxon>
        <taxon>Gobiinae</taxon>
        <taxon>Knipowitschia</taxon>
    </lineage>
</organism>
<protein>
    <recommendedName>
        <fullName evidence="4">Chromo domain-containing protein</fullName>
    </recommendedName>
</protein>
<gene>
    <name evidence="5" type="ORF">KC01_LOCUS37731</name>
</gene>
<dbReference type="GO" id="GO:0005634">
    <property type="term" value="C:nucleus"/>
    <property type="evidence" value="ECO:0007669"/>
    <property type="project" value="UniProtKB-SubCell"/>
</dbReference>
<dbReference type="PANTHER" id="PTHR22812">
    <property type="entry name" value="CHROMOBOX PROTEIN"/>
    <property type="match status" value="1"/>
</dbReference>
<comment type="subcellular location">
    <subcellularLocation>
        <location evidence="1">Nucleus</location>
    </subcellularLocation>
</comment>
<dbReference type="GO" id="GO:0000792">
    <property type="term" value="C:heterochromatin"/>
    <property type="evidence" value="ECO:0007669"/>
    <property type="project" value="UniProtKB-ARBA"/>
</dbReference>
<name>A0AAV2MDC1_KNICA</name>
<dbReference type="InterPro" id="IPR016197">
    <property type="entry name" value="Chromo-like_dom_sf"/>
</dbReference>
<feature type="region of interest" description="Disordered" evidence="3">
    <location>
        <begin position="152"/>
        <end position="205"/>
    </location>
</feature>
<dbReference type="InterPro" id="IPR017984">
    <property type="entry name" value="Chromo_dom_subgr"/>
</dbReference>
<dbReference type="SMART" id="SM00298">
    <property type="entry name" value="CHROMO"/>
    <property type="match status" value="2"/>
</dbReference>
<feature type="compositionally biased region" description="Polar residues" evidence="3">
    <location>
        <begin position="175"/>
        <end position="186"/>
    </location>
</feature>
<keyword evidence="6" id="KW-1185">Reference proteome</keyword>
<dbReference type="InterPro" id="IPR023780">
    <property type="entry name" value="Chromo_domain"/>
</dbReference>
<evidence type="ECO:0000256" key="2">
    <source>
        <dbReference type="ARBA" id="ARBA00023242"/>
    </source>
</evidence>
<dbReference type="Proteomes" id="UP001497482">
    <property type="component" value="Chromosome 7"/>
</dbReference>
<dbReference type="AlphaFoldDB" id="A0AAV2MDC1"/>
<sequence length="279" mass="31934">MGHTHAVTEDQLLVALFKRVVVIPSRRPWVAEQPQTSARDALADCALIGHPSYLCQLLRKQNNNRGDPCSRCPPRIKSMRKKQTAKQRKTEDSSVIQKFVVERIIRRRVSNGRVEYFLKWKGFTEEDNTWEPEDNLDCPELIEAFLVTNAHLSDNPEEEQSEVMPKEEGAEQETEISQQQTDSLLQPHSDLSDCKPLPSSRQEPECIIGSTDRRGELMFLVKWKNSEDVALLSAREVSARTPQVVIDFYEQKLTWHEDEQCEKQKGPQLLAPESSVPSV</sequence>
<dbReference type="Pfam" id="PF00385">
    <property type="entry name" value="Chromo"/>
    <property type="match status" value="1"/>
</dbReference>
<evidence type="ECO:0000256" key="1">
    <source>
        <dbReference type="ARBA" id="ARBA00004123"/>
    </source>
</evidence>
<evidence type="ECO:0000256" key="3">
    <source>
        <dbReference type="SAM" id="MobiDB-lite"/>
    </source>
</evidence>
<dbReference type="CDD" id="cd00034">
    <property type="entry name" value="CSD"/>
    <property type="match status" value="1"/>
</dbReference>